<dbReference type="EMBL" id="CM023485">
    <property type="protein sequence ID" value="KAH6930045.1"/>
    <property type="molecule type" value="Genomic_DNA"/>
</dbReference>
<evidence type="ECO:0000313" key="2">
    <source>
        <dbReference type="Proteomes" id="UP000821845"/>
    </source>
</evidence>
<reference evidence="1" key="1">
    <citation type="submission" date="2020-05" db="EMBL/GenBank/DDBJ databases">
        <title>Large-scale comparative analyses of tick genomes elucidate their genetic diversity and vector capacities.</title>
        <authorList>
            <person name="Jia N."/>
            <person name="Wang J."/>
            <person name="Shi W."/>
            <person name="Du L."/>
            <person name="Sun Y."/>
            <person name="Zhan W."/>
            <person name="Jiang J."/>
            <person name="Wang Q."/>
            <person name="Zhang B."/>
            <person name="Ji P."/>
            <person name="Sakyi L.B."/>
            <person name="Cui X."/>
            <person name="Yuan T."/>
            <person name="Jiang B."/>
            <person name="Yang W."/>
            <person name="Lam T.T.-Y."/>
            <person name="Chang Q."/>
            <person name="Ding S."/>
            <person name="Wang X."/>
            <person name="Zhu J."/>
            <person name="Ruan X."/>
            <person name="Zhao L."/>
            <person name="Wei J."/>
            <person name="Que T."/>
            <person name="Du C."/>
            <person name="Cheng J."/>
            <person name="Dai P."/>
            <person name="Han X."/>
            <person name="Huang E."/>
            <person name="Gao Y."/>
            <person name="Liu J."/>
            <person name="Shao H."/>
            <person name="Ye R."/>
            <person name="Li L."/>
            <person name="Wei W."/>
            <person name="Wang X."/>
            <person name="Wang C."/>
            <person name="Yang T."/>
            <person name="Huo Q."/>
            <person name="Li W."/>
            <person name="Guo W."/>
            <person name="Chen H."/>
            <person name="Zhou L."/>
            <person name="Ni X."/>
            <person name="Tian J."/>
            <person name="Zhou Y."/>
            <person name="Sheng Y."/>
            <person name="Liu T."/>
            <person name="Pan Y."/>
            <person name="Xia L."/>
            <person name="Li J."/>
            <person name="Zhao F."/>
            <person name="Cao W."/>
        </authorList>
    </citation>
    <scope>NUCLEOTIDE SEQUENCE</scope>
    <source>
        <strain evidence="1">Hyas-2018</strain>
    </source>
</reference>
<dbReference type="Proteomes" id="UP000821845">
    <property type="component" value="Chromosome 5"/>
</dbReference>
<name>A0ACB7S600_HYAAI</name>
<gene>
    <name evidence="1" type="ORF">HPB50_008116</name>
</gene>
<keyword evidence="2" id="KW-1185">Reference proteome</keyword>
<comment type="caution">
    <text evidence="1">The sequence shown here is derived from an EMBL/GenBank/DDBJ whole genome shotgun (WGS) entry which is preliminary data.</text>
</comment>
<accession>A0ACB7S600</accession>
<evidence type="ECO:0000313" key="1">
    <source>
        <dbReference type="EMBL" id="KAH6930045.1"/>
    </source>
</evidence>
<proteinExistence type="predicted"/>
<sequence length="305" mass="34479">MASVPTRSSEDRDSSSDNFADDDLQVLIKYLRVEVESHTNSSDSIHVLEGGPQSAYLLCFIDPQYCNLYMRDKQRRKDEEAHFRKPLFSLHHIESHSRLHRVVDLRLRSQYDSLVHVIHAVEIPLICNDVMQVPLNHEFLKEIEDKGCPIADKLLSPEMTTVPGISFLLGADHLWKFMPGEIRHIDFVSHGSSFGWMFQGPLSFSTTVNIATQVSVLRVNSSNKTTDTVLRKFSELEAIGIMTEDDNVPKLSASVLEGFQREVILLTTARHARIVNHGSAAFRPVCSSNDTAAQLALFIRWRAHS</sequence>
<protein>
    <submittedName>
        <fullName evidence="1">Uncharacterized protein</fullName>
    </submittedName>
</protein>
<organism evidence="1 2">
    <name type="scientific">Hyalomma asiaticum</name>
    <name type="common">Tick</name>
    <dbReference type="NCBI Taxonomy" id="266040"/>
    <lineage>
        <taxon>Eukaryota</taxon>
        <taxon>Metazoa</taxon>
        <taxon>Ecdysozoa</taxon>
        <taxon>Arthropoda</taxon>
        <taxon>Chelicerata</taxon>
        <taxon>Arachnida</taxon>
        <taxon>Acari</taxon>
        <taxon>Parasitiformes</taxon>
        <taxon>Ixodida</taxon>
        <taxon>Ixodoidea</taxon>
        <taxon>Ixodidae</taxon>
        <taxon>Hyalomminae</taxon>
        <taxon>Hyalomma</taxon>
    </lineage>
</organism>